<evidence type="ECO:0000259" key="1">
    <source>
        <dbReference type="Pfam" id="PF07969"/>
    </source>
</evidence>
<dbReference type="Pfam" id="PF07969">
    <property type="entry name" value="Amidohydro_3"/>
    <property type="match status" value="1"/>
</dbReference>
<dbReference type="Gene3D" id="3.20.20.140">
    <property type="entry name" value="Metal-dependent hydrolases"/>
    <property type="match status" value="1"/>
</dbReference>
<dbReference type="InterPro" id="IPR052349">
    <property type="entry name" value="Metallo-hydrolase_Enzymes"/>
</dbReference>
<keyword evidence="2" id="KW-0378">Hydrolase</keyword>
<dbReference type="GO" id="GO:0016814">
    <property type="term" value="F:hydrolase activity, acting on carbon-nitrogen (but not peptide) bonds, in cyclic amidines"/>
    <property type="evidence" value="ECO:0007669"/>
    <property type="project" value="TreeGrafter"/>
</dbReference>
<dbReference type="SUPFAM" id="SSF51556">
    <property type="entry name" value="Metallo-dependent hydrolases"/>
    <property type="match status" value="1"/>
</dbReference>
<dbReference type="InterPro" id="IPR032466">
    <property type="entry name" value="Metal_Hydrolase"/>
</dbReference>
<gene>
    <name evidence="2" type="ORF">HHL14_10085</name>
</gene>
<dbReference type="Gene3D" id="2.30.40.10">
    <property type="entry name" value="Urease, subunit C, domain 1"/>
    <property type="match status" value="1"/>
</dbReference>
<dbReference type="CDD" id="cd01293">
    <property type="entry name" value="Bact_CD"/>
    <property type="match status" value="1"/>
</dbReference>
<evidence type="ECO:0000313" key="3">
    <source>
        <dbReference type="Proteomes" id="UP000583127"/>
    </source>
</evidence>
<comment type="caution">
    <text evidence="2">The sequence shown here is derived from an EMBL/GenBank/DDBJ whole genome shotgun (WGS) entry which is preliminary data.</text>
</comment>
<dbReference type="InterPro" id="IPR013108">
    <property type="entry name" value="Amidohydro_3"/>
</dbReference>
<dbReference type="PANTHER" id="PTHR32027:SF9">
    <property type="entry name" value="BLL3847 PROTEIN"/>
    <property type="match status" value="1"/>
</dbReference>
<evidence type="ECO:0000313" key="2">
    <source>
        <dbReference type="EMBL" id="NML31183.1"/>
    </source>
</evidence>
<dbReference type="SUPFAM" id="SSF51338">
    <property type="entry name" value="Composite domain of metallo-dependent hydrolases"/>
    <property type="match status" value="1"/>
</dbReference>
<dbReference type="EMBL" id="JABBFZ010000004">
    <property type="protein sequence ID" value="NML31183.1"/>
    <property type="molecule type" value="Genomic_DNA"/>
</dbReference>
<dbReference type="RefSeq" id="WP_169497458.1">
    <property type="nucleotide sequence ID" value="NZ_JABBFZ010000004.1"/>
</dbReference>
<dbReference type="InterPro" id="IPR011059">
    <property type="entry name" value="Metal-dep_hydrolase_composite"/>
</dbReference>
<reference evidence="2 3" key="1">
    <citation type="submission" date="2020-04" db="EMBL/GenBank/DDBJ databases">
        <title>Paraburkholderia sp. G-4-1-8 isolated from soil.</title>
        <authorList>
            <person name="Dahal R.H."/>
        </authorList>
    </citation>
    <scope>NUCLEOTIDE SEQUENCE [LARGE SCALE GENOMIC DNA]</scope>
    <source>
        <strain evidence="2 3">G-4-1-8</strain>
    </source>
</reference>
<accession>A0A7X9X4A6</accession>
<keyword evidence="3" id="KW-1185">Reference proteome</keyword>
<dbReference type="Proteomes" id="UP000583127">
    <property type="component" value="Unassembled WGS sequence"/>
</dbReference>
<organism evidence="2 3">
    <name type="scientific">Paraburkholderia antibiotica</name>
    <dbReference type="NCBI Taxonomy" id="2728839"/>
    <lineage>
        <taxon>Bacteria</taxon>
        <taxon>Pseudomonadati</taxon>
        <taxon>Pseudomonadota</taxon>
        <taxon>Betaproteobacteria</taxon>
        <taxon>Burkholderiales</taxon>
        <taxon>Burkholderiaceae</taxon>
        <taxon>Paraburkholderia</taxon>
    </lineage>
</organism>
<feature type="domain" description="Amidohydrolase 3" evidence="1">
    <location>
        <begin position="59"/>
        <end position="401"/>
    </location>
</feature>
<dbReference type="NCBIfam" id="NF004636">
    <property type="entry name" value="PRK05985.1"/>
    <property type="match status" value="1"/>
</dbReference>
<dbReference type="PANTHER" id="PTHR32027">
    <property type="entry name" value="CYTOSINE DEAMINASE"/>
    <property type="match status" value="1"/>
</dbReference>
<name>A0A7X9X4A6_9BURK</name>
<dbReference type="AlphaFoldDB" id="A0A7X9X4A6"/>
<protein>
    <submittedName>
        <fullName evidence="2">Amidohydrolase family protein</fullName>
    </submittedName>
</protein>
<proteinExistence type="predicted"/>
<sequence length="434" mass="45799">MTSTAAPTAPSAPPPAALMIANVRLADGQRVDVSIADGRIAAIGADLPREPGMSIEDGADALLLPGFVEGHTHLDKTHWGLRWYRNEVGPKLTDRIDNERRWRAHSGHDAGAQSLALARAFLQMGTTRLRTHVDIDTDAGLRHLDGVLATRDALRDVLDLQIVAFPQSGLLGRTGTADLLEHALAAGADVLGALDPALIDGDPVKSLDLTFAIAQRHQKPIDIHLHEPGEIGAFTLGLLLDRVAALGMQGQVVVSHAFCLGALPERERDALLARLAQLRVALLTTAPPSVPVPPLVACREHGVVLFGGNDGIRDTWTPYGSPDMLERAMLIAMRYGLRRDDDLALAFDCVSGTAANACGFEAYGLHVGARADLVLVDADTLAQAIVARPVRKLVMSHGRIVARDGALVGAWIDAGAAPGSTSAGASFGHAADTR</sequence>